<dbReference type="OrthoDB" id="4021680at2759"/>
<evidence type="ECO:0000313" key="2">
    <source>
        <dbReference type="EMBL" id="CAH2353806.1"/>
    </source>
</evidence>
<feature type="region of interest" description="Disordered" evidence="1">
    <location>
        <begin position="37"/>
        <end position="90"/>
    </location>
</feature>
<protein>
    <submittedName>
        <fullName evidence="2">Uncharacterized protein</fullName>
    </submittedName>
</protein>
<dbReference type="EMBL" id="CAKXYY010000012">
    <property type="protein sequence ID" value="CAH2353806.1"/>
    <property type="molecule type" value="Genomic_DNA"/>
</dbReference>
<gene>
    <name evidence="2" type="ORF">CLIB1423_12S03334</name>
</gene>
<reference evidence="2" key="1">
    <citation type="submission" date="2022-03" db="EMBL/GenBank/DDBJ databases">
        <authorList>
            <person name="Legras J.-L."/>
            <person name="Devillers H."/>
            <person name="Grondin C."/>
        </authorList>
    </citation>
    <scope>NUCLEOTIDE SEQUENCE</scope>
    <source>
        <strain evidence="2">CLIB 1423</strain>
    </source>
</reference>
<comment type="caution">
    <text evidence="2">The sequence shown here is derived from an EMBL/GenBank/DDBJ whole genome shotgun (WGS) entry which is preliminary data.</text>
</comment>
<proteinExistence type="predicted"/>
<dbReference type="AlphaFoldDB" id="A0A9P0QQT4"/>
<sequence length="360" mass="40886">MAGKKRKNEYVDPFKAFEMEREANTQRLLKDRKLVINRGATAANSGTTPETLVGKSRNTSSRNQQPQPQHKQPIDSSSSGCKTPTDESKISMSNIRETIFTLHTNPDASTRPRAPFSEAHAECVNPTINPTGRKEKTRIGVQKLGSLIRKSEISKAASKTGAHARVNHFIEQLLFHFSFSEAQSVTKYLVYSNIYRLIAWFKNNRFEFINVHDNIDDLRDAAQYKLMAPEMRPRLETSLKNLLAKATEKTDNGENTIISRVLNMRYIPKDLRRNKEEAPPTHIVEGAKRVGIYMVGAKLKDIQTKESLAVLLMKPGSRINFLVGDLLSLPDKPKYTQLIDEKEFPVYLTFQIFREPSSNH</sequence>
<keyword evidence="3" id="KW-1185">Reference proteome</keyword>
<evidence type="ECO:0000256" key="1">
    <source>
        <dbReference type="SAM" id="MobiDB-lite"/>
    </source>
</evidence>
<organism evidence="2 3">
    <name type="scientific">[Candida] railenensis</name>
    <dbReference type="NCBI Taxonomy" id="45579"/>
    <lineage>
        <taxon>Eukaryota</taxon>
        <taxon>Fungi</taxon>
        <taxon>Dikarya</taxon>
        <taxon>Ascomycota</taxon>
        <taxon>Saccharomycotina</taxon>
        <taxon>Pichiomycetes</taxon>
        <taxon>Debaryomycetaceae</taxon>
        <taxon>Kurtzmaniella</taxon>
    </lineage>
</organism>
<feature type="compositionally biased region" description="Polar residues" evidence="1">
    <location>
        <begin position="42"/>
        <end position="82"/>
    </location>
</feature>
<accession>A0A9P0QQT4</accession>
<name>A0A9P0QQT4_9ASCO</name>
<evidence type="ECO:0000313" key="3">
    <source>
        <dbReference type="Proteomes" id="UP000837801"/>
    </source>
</evidence>
<dbReference type="Proteomes" id="UP000837801">
    <property type="component" value="Unassembled WGS sequence"/>
</dbReference>